<gene>
    <name evidence="1" type="ORF">PFL1_04315</name>
</gene>
<proteinExistence type="predicted"/>
<reference evidence="1 2" key="1">
    <citation type="journal article" date="2013" name="Plant Cell">
        <title>The transition from a phytopathogenic smut ancestor to an anamorphic biocontrol agent deciphered by comparative whole-genome analysis.</title>
        <authorList>
            <person name="Lefebvre F."/>
            <person name="Joly D.L."/>
            <person name="Labbe C."/>
            <person name="Teichmann B."/>
            <person name="Linning R."/>
            <person name="Belzile F."/>
            <person name="Bakkeren G."/>
            <person name="Belanger R.R."/>
        </authorList>
    </citation>
    <scope>NUCLEOTIDE SEQUENCE [LARGE SCALE GENOMIC DNA]</scope>
    <source>
        <strain evidence="1 2">PF-1</strain>
    </source>
</reference>
<protein>
    <recommendedName>
        <fullName evidence="3">F-box domain-containing protein</fullName>
    </recommendedName>
</protein>
<dbReference type="HOGENOM" id="CLU_444906_0_0_1"/>
<evidence type="ECO:0008006" key="3">
    <source>
        <dbReference type="Google" id="ProtNLM"/>
    </source>
</evidence>
<dbReference type="Proteomes" id="UP000053664">
    <property type="component" value="Unassembled WGS sequence"/>
</dbReference>
<dbReference type="RefSeq" id="XP_007880032.1">
    <property type="nucleotide sequence ID" value="XM_007881841.1"/>
</dbReference>
<evidence type="ECO:0000313" key="2">
    <source>
        <dbReference type="Proteomes" id="UP000053664"/>
    </source>
</evidence>
<accession>A0A061H5U9</accession>
<sequence length="614" mass="69158">MSTMVHDPLNQLPSEIWDAIIDALTAHGPQHAVKLISTCRQLRHSFTGRRVRYHFALWLHGLLPLPTNIPADADRLASTLFESRWPPNPQACTVTALEPHISHRHFAVHDQHTCGLDQTVEVQLSASRIYAIAPDLKSLVVSKVEHNGQVTLEKRLPLPDQSLQGIHRFALDDASQIVLLQAISEVRNDTYDVSLFLVDLVTGMPLASEPIRFHLWPEDHEDLELQLVGDQILILSRSHIVLLRWIRPSHAAALVPDKLECKITFRRWWTDPESSRVVTAATLINHECLALVLNEIGVDRVGEPWQSQAGILYLELLKLSSFGDESTDLAVEDALQAFLVDDFDGRWTYHAEIVLPGQSMVDPLRGNYIKIGLEPAALAGLGDADSDLNCLVVVRASGNPWIMELRSLAELLYPRAALTIYSGGGPRWPTLGHEWCKANMVDTLMDHFKSPVSSLSVRGWRAVAAVRVEPEREEDRAAGSPPYLELRCIDWNPNYTHRVDPSMRLKKNDFRDAAKRGAMLRETGRDRPVLITKHPLWDTLPFRPIDRHPHTDVRADAAWFRIALDPTTGILVQRIAEIASDEDVARGGRIRADDDDDVEDEEEMLRSEIFILHV</sequence>
<name>A0A061H5U9_9BASI</name>
<dbReference type="AlphaFoldDB" id="A0A061H5U9"/>
<dbReference type="GeneID" id="19318420"/>
<dbReference type="EMBL" id="KE361636">
    <property type="protein sequence ID" value="EPQ27988.1"/>
    <property type="molecule type" value="Genomic_DNA"/>
</dbReference>
<organism evidence="1 2">
    <name type="scientific">Pseudozyma flocculosa PF-1</name>
    <dbReference type="NCBI Taxonomy" id="1277687"/>
    <lineage>
        <taxon>Eukaryota</taxon>
        <taxon>Fungi</taxon>
        <taxon>Dikarya</taxon>
        <taxon>Basidiomycota</taxon>
        <taxon>Ustilaginomycotina</taxon>
        <taxon>Ustilaginomycetes</taxon>
        <taxon>Ustilaginales</taxon>
        <taxon>Ustilaginaceae</taxon>
        <taxon>Pseudozyma</taxon>
    </lineage>
</organism>
<dbReference type="KEGG" id="pfp:PFL1_04315"/>
<evidence type="ECO:0000313" key="1">
    <source>
        <dbReference type="EMBL" id="EPQ27988.1"/>
    </source>
</evidence>